<sequence>MQAKQAAILIPTSPSLLQRTSGLYVPDSSSFRPTVFCDPGLRLMLRMKLTDEEMKVPGRLFLFNSFGCGNSYNNCYSSPSKIFPFNSFDGKVVTVTPRLLIISANYFAVPNINREKEGINICMHPLSLSFPAANSGAPASALPRDVTQLTISVARDAVCDAKFMSKRALLERDTPGSIYANLCSLPRRGGVP</sequence>
<reference evidence="1 2" key="1">
    <citation type="submission" date="2021-06" db="EMBL/GenBank/DDBJ databases">
        <title>Caerostris extrusa draft genome.</title>
        <authorList>
            <person name="Kono N."/>
            <person name="Arakawa K."/>
        </authorList>
    </citation>
    <scope>NUCLEOTIDE SEQUENCE [LARGE SCALE GENOMIC DNA]</scope>
</reference>
<comment type="caution">
    <text evidence="1">The sequence shown here is derived from an EMBL/GenBank/DDBJ whole genome shotgun (WGS) entry which is preliminary data.</text>
</comment>
<protein>
    <submittedName>
        <fullName evidence="1">Uncharacterized protein</fullName>
    </submittedName>
</protein>
<dbReference type="AlphaFoldDB" id="A0AAV4VUC5"/>
<dbReference type="Proteomes" id="UP001054945">
    <property type="component" value="Unassembled WGS sequence"/>
</dbReference>
<keyword evidence="2" id="KW-1185">Reference proteome</keyword>
<gene>
    <name evidence="1" type="ORF">CEXT_402721</name>
</gene>
<name>A0AAV4VUC5_CAEEX</name>
<organism evidence="1 2">
    <name type="scientific">Caerostris extrusa</name>
    <name type="common">Bark spider</name>
    <name type="synonym">Caerostris bankana</name>
    <dbReference type="NCBI Taxonomy" id="172846"/>
    <lineage>
        <taxon>Eukaryota</taxon>
        <taxon>Metazoa</taxon>
        <taxon>Ecdysozoa</taxon>
        <taxon>Arthropoda</taxon>
        <taxon>Chelicerata</taxon>
        <taxon>Arachnida</taxon>
        <taxon>Araneae</taxon>
        <taxon>Araneomorphae</taxon>
        <taxon>Entelegynae</taxon>
        <taxon>Araneoidea</taxon>
        <taxon>Araneidae</taxon>
        <taxon>Caerostris</taxon>
    </lineage>
</organism>
<evidence type="ECO:0000313" key="2">
    <source>
        <dbReference type="Proteomes" id="UP001054945"/>
    </source>
</evidence>
<dbReference type="EMBL" id="BPLR01015166">
    <property type="protein sequence ID" value="GIY74076.1"/>
    <property type="molecule type" value="Genomic_DNA"/>
</dbReference>
<evidence type="ECO:0000313" key="1">
    <source>
        <dbReference type="EMBL" id="GIY74076.1"/>
    </source>
</evidence>
<proteinExistence type="predicted"/>
<accession>A0AAV4VUC5</accession>